<evidence type="ECO:0000313" key="4">
    <source>
        <dbReference type="Proteomes" id="UP000542125"/>
    </source>
</evidence>
<dbReference type="Proteomes" id="UP000542125">
    <property type="component" value="Unassembled WGS sequence"/>
</dbReference>
<comment type="similarity">
    <text evidence="1">Belongs to the UPF0065 (bug) family.</text>
</comment>
<comment type="caution">
    <text evidence="3">The sequence shown here is derived from an EMBL/GenBank/DDBJ whole genome shotgun (WGS) entry which is preliminary data.</text>
</comment>
<feature type="signal peptide" evidence="2">
    <location>
        <begin position="1"/>
        <end position="41"/>
    </location>
</feature>
<evidence type="ECO:0000256" key="1">
    <source>
        <dbReference type="ARBA" id="ARBA00006987"/>
    </source>
</evidence>
<dbReference type="Pfam" id="PF03401">
    <property type="entry name" value="TctC"/>
    <property type="match status" value="1"/>
</dbReference>
<dbReference type="AlphaFoldDB" id="A0A7Y9ISS3"/>
<proteinExistence type="inferred from homology"/>
<dbReference type="PANTHER" id="PTHR42928:SF5">
    <property type="entry name" value="BLR1237 PROTEIN"/>
    <property type="match status" value="1"/>
</dbReference>
<dbReference type="CDD" id="cd13578">
    <property type="entry name" value="PBP2_Bug27"/>
    <property type="match status" value="1"/>
</dbReference>
<dbReference type="PANTHER" id="PTHR42928">
    <property type="entry name" value="TRICARBOXYLATE-BINDING PROTEIN"/>
    <property type="match status" value="1"/>
</dbReference>
<dbReference type="SUPFAM" id="SSF53850">
    <property type="entry name" value="Periplasmic binding protein-like II"/>
    <property type="match status" value="1"/>
</dbReference>
<organism evidence="3 4">
    <name type="scientific">Pigmentiphaga litoralis</name>
    <dbReference type="NCBI Taxonomy" id="516702"/>
    <lineage>
        <taxon>Bacteria</taxon>
        <taxon>Pseudomonadati</taxon>
        <taxon>Pseudomonadota</taxon>
        <taxon>Betaproteobacteria</taxon>
        <taxon>Burkholderiales</taxon>
        <taxon>Alcaligenaceae</taxon>
        <taxon>Pigmentiphaga</taxon>
    </lineage>
</organism>
<dbReference type="InterPro" id="IPR005064">
    <property type="entry name" value="BUG"/>
</dbReference>
<dbReference type="Gene3D" id="3.40.190.10">
    <property type="entry name" value="Periplasmic binding protein-like II"/>
    <property type="match status" value="1"/>
</dbReference>
<dbReference type="EMBL" id="JACBYR010000001">
    <property type="protein sequence ID" value="NYE81938.1"/>
    <property type="molecule type" value="Genomic_DNA"/>
</dbReference>
<reference evidence="3 4" key="1">
    <citation type="submission" date="2020-07" db="EMBL/GenBank/DDBJ databases">
        <title>Genomic Encyclopedia of Type Strains, Phase IV (KMG-V): Genome sequencing to study the core and pangenomes of soil and plant-associated prokaryotes.</title>
        <authorList>
            <person name="Whitman W."/>
        </authorList>
    </citation>
    <scope>NUCLEOTIDE SEQUENCE [LARGE SCALE GENOMIC DNA]</scope>
    <source>
        <strain evidence="3 4">SAS40</strain>
    </source>
</reference>
<keyword evidence="4" id="KW-1185">Reference proteome</keyword>
<dbReference type="Gene3D" id="3.40.190.150">
    <property type="entry name" value="Bordetella uptake gene, domain 1"/>
    <property type="match status" value="1"/>
</dbReference>
<dbReference type="RefSeq" id="WP_179584354.1">
    <property type="nucleotide sequence ID" value="NZ_JACBYR010000001.1"/>
</dbReference>
<keyword evidence="3" id="KW-0675">Receptor</keyword>
<gene>
    <name evidence="3" type="ORF">FHW18_001209</name>
</gene>
<name>A0A7Y9ISS3_9BURK</name>
<evidence type="ECO:0000313" key="3">
    <source>
        <dbReference type="EMBL" id="NYE81938.1"/>
    </source>
</evidence>
<sequence>MTFHFTPCPSVRTAPARSAWRLSAVVGAAVVGLAAANAAHADAGAFPNKPVRMVVGFAAGGGADVVARLVGAKMSESMGQQVVVENRPGATGTIAADSVARSPADGYSLFLGSQSTMVIAPNIYPKLPFDPLKSFTPVSQLVSMPLLLVVNPAKVSAKTVEELTKQIKANPNAMSYASSGAGGPQHIAGELYKHLLRADVTHVPYSGESGAIADVLGGHIPYMFANLPVAMPHIQAGKLRALAITSLQRNPTAPDIPTMVEAGMKDFEVLTWYGVFAPAKTPAPVVQKLYTEMQQALAKPDLKAKLADQGLTTVASNPADFSRFVQNEVPKWSTLIKEFGIKAE</sequence>
<dbReference type="InterPro" id="IPR042100">
    <property type="entry name" value="Bug_dom1"/>
</dbReference>
<accession>A0A7Y9ISS3</accession>
<feature type="chain" id="PRO_5030579069" evidence="2">
    <location>
        <begin position="42"/>
        <end position="344"/>
    </location>
</feature>
<evidence type="ECO:0000256" key="2">
    <source>
        <dbReference type="SAM" id="SignalP"/>
    </source>
</evidence>
<dbReference type="PIRSF" id="PIRSF017082">
    <property type="entry name" value="YflP"/>
    <property type="match status" value="1"/>
</dbReference>
<protein>
    <submittedName>
        <fullName evidence="3">Tripartite-type tricarboxylate transporter receptor subunit TctC</fullName>
    </submittedName>
</protein>
<keyword evidence="2" id="KW-0732">Signal</keyword>